<dbReference type="Pfam" id="PF00459">
    <property type="entry name" value="Inositol_P"/>
    <property type="match status" value="2"/>
</dbReference>
<keyword evidence="3 12" id="KW-0808">Transferase</keyword>
<dbReference type="GO" id="GO:0003951">
    <property type="term" value="F:NAD+ kinase activity"/>
    <property type="evidence" value="ECO:0007669"/>
    <property type="project" value="UniProtKB-UniRule"/>
</dbReference>
<evidence type="ECO:0000256" key="2">
    <source>
        <dbReference type="ARBA" id="ARBA00022490"/>
    </source>
</evidence>
<evidence type="ECO:0000256" key="13">
    <source>
        <dbReference type="PIRSR" id="PIRSR600760-2"/>
    </source>
</evidence>
<keyword evidence="7" id="KW-0378">Hydrolase</keyword>
<feature type="binding site" evidence="13">
    <location>
        <position position="90"/>
    </location>
    <ligand>
        <name>Mg(2+)</name>
        <dbReference type="ChEBI" id="CHEBI:18420"/>
        <label>2</label>
    </ligand>
</feature>
<dbReference type="HAMAP" id="MF_00361">
    <property type="entry name" value="NAD_kinase"/>
    <property type="match status" value="1"/>
</dbReference>
<evidence type="ECO:0000313" key="15">
    <source>
        <dbReference type="Proteomes" id="UP000740329"/>
    </source>
</evidence>
<dbReference type="PIRSF" id="PIRSF036641">
    <property type="entry name" value="Bifunctional_PpnK_predicted"/>
    <property type="match status" value="1"/>
</dbReference>
<dbReference type="Gene3D" id="3.40.190.80">
    <property type="match status" value="1"/>
</dbReference>
<feature type="binding site" evidence="13">
    <location>
        <position position="89"/>
    </location>
    <ligand>
        <name>Mg(2+)</name>
        <dbReference type="ChEBI" id="CHEBI:18420"/>
        <label>1</label>
        <note>catalytic</note>
    </ligand>
</feature>
<keyword evidence="8 12" id="KW-0067">ATP-binding</keyword>
<dbReference type="EC" id="2.7.1.23" evidence="12"/>
<dbReference type="GO" id="GO:0006741">
    <property type="term" value="P:NADP+ biosynthetic process"/>
    <property type="evidence" value="ECO:0007669"/>
    <property type="project" value="UniProtKB-UniRule"/>
</dbReference>
<dbReference type="FunFam" id="3.40.190.80:FF:000020">
    <property type="entry name" value="Fructose-1,6-bisphosphatase/inositol-1-monophosphatase"/>
    <property type="match status" value="1"/>
</dbReference>
<name>A0A8J7RP54_METVO</name>
<comment type="function">
    <text evidence="12">Involved in the regulation of the intracellular balance of NAD and NADP, and is a key enzyme in the biosynthesis of NADP. Catalyzes specifically the phosphorylation on 2'-hydroxyl of the adenosine moiety of NAD to yield NADP.</text>
</comment>
<dbReference type="InterPro" id="IPR017438">
    <property type="entry name" value="ATP-NAD_kinase_N"/>
</dbReference>
<dbReference type="Pfam" id="PF01513">
    <property type="entry name" value="NAD_kinase"/>
    <property type="match status" value="1"/>
</dbReference>
<evidence type="ECO:0000256" key="4">
    <source>
        <dbReference type="ARBA" id="ARBA00022723"/>
    </source>
</evidence>
<evidence type="ECO:0000256" key="11">
    <source>
        <dbReference type="ARBA" id="ARBA00023027"/>
    </source>
</evidence>
<feature type="binding site" evidence="12">
    <location>
        <begin position="512"/>
        <end position="517"/>
    </location>
    <ligand>
        <name>NAD(+)</name>
        <dbReference type="ChEBI" id="CHEBI:57540"/>
    </ligand>
</feature>
<sequence length="609" mass="67254">MAEEMLKMAIKVTENLERSIRPLIGWEKSNEIVKIGADGTPTKRIDLIAENIAISSLEKFCSAILISEEIGFKVIGRGTPKYIVILDPIDGTYNALNDIPIYSVSLAMGKISNDKMEKIKKLTSIGNTSEELSEYQKNLNKILKEFVKENFTINDLSIGVVKNISTGDTYYAEKNKGAYVLKNGKENEKRKIGISNIKNLKDASMGVFAYGLSSETLNFIKDRKIRRIRIFGSIALEMCYVARGSLDAYINVNETTRLCDMAAGYIILKEAGGEITTKNGMPMNLRLDIAEKSSFICSNKDLHKKLVGTFGNKWRLKPTKIGIISRHDNEESLNVAYNTVKYLENKGIAYKLDKGIYNALKDRLNATLMDDVQDISHIISIGGDGTVLRASKLIEGNEIPIICVDMGTVGFLTEFGKEDVYNAIDSVLNGNYTIEKRTKLSGFINYGSKGVIKTDGGNESNKQKFISDALNEVVITTNNPAKIMDFEVYINGILAENVRADGIIVSTPNGSTAYSLSAGGPIIEPTVDAFIIVPICPFKLSSRPLVVDGNSEIKLKVMKKSAMVVVDGSKEEGLLSKGDEITFRKSNSYTYFVKGSNFYNKVKKLSLME</sequence>
<keyword evidence="9 13" id="KW-0460">Magnesium</keyword>
<dbReference type="SUPFAM" id="SSF56655">
    <property type="entry name" value="Carbohydrate phosphatase"/>
    <property type="match status" value="1"/>
</dbReference>
<evidence type="ECO:0000256" key="10">
    <source>
        <dbReference type="ARBA" id="ARBA00022857"/>
    </source>
</evidence>
<keyword evidence="11 12" id="KW-0520">NAD</keyword>
<dbReference type="GO" id="GO:0019674">
    <property type="term" value="P:NAD+ metabolic process"/>
    <property type="evidence" value="ECO:0007669"/>
    <property type="project" value="InterPro"/>
</dbReference>
<comment type="catalytic activity">
    <reaction evidence="12">
        <text>NAD(+) + ATP = ADP + NADP(+) + H(+)</text>
        <dbReference type="Rhea" id="RHEA:18629"/>
        <dbReference type="ChEBI" id="CHEBI:15378"/>
        <dbReference type="ChEBI" id="CHEBI:30616"/>
        <dbReference type="ChEBI" id="CHEBI:57540"/>
        <dbReference type="ChEBI" id="CHEBI:58349"/>
        <dbReference type="ChEBI" id="CHEBI:456216"/>
        <dbReference type="EC" id="2.7.1.23"/>
    </reaction>
</comment>
<dbReference type="PANTHER" id="PTHR20275:SF43">
    <property type="entry name" value="BIFUNCTIONAL NADP PHOSPHATASE_NAD KINASE"/>
    <property type="match status" value="1"/>
</dbReference>
<evidence type="ECO:0000256" key="5">
    <source>
        <dbReference type="ARBA" id="ARBA00022741"/>
    </source>
</evidence>
<dbReference type="EMBL" id="JAGGMV010000003">
    <property type="protein sequence ID" value="MBP2201709.1"/>
    <property type="molecule type" value="Genomic_DNA"/>
</dbReference>
<dbReference type="FunFam" id="2.60.200.30:FF:000009">
    <property type="entry name" value="Poly(P)/ATP NAD kinase"/>
    <property type="match status" value="1"/>
</dbReference>
<dbReference type="InterPro" id="IPR016064">
    <property type="entry name" value="NAD/diacylglycerol_kinase_sf"/>
</dbReference>
<reference evidence="14" key="1">
    <citation type="submission" date="2021-03" db="EMBL/GenBank/DDBJ databases">
        <title>Genomic Encyclopedia of Type Strains, Phase IV (KMG-V): Genome sequencing to study the core and pangenomes of soil and plant-associated prokaryotes.</title>
        <authorList>
            <person name="Whitman W."/>
        </authorList>
    </citation>
    <scope>NUCLEOTIDE SEQUENCE</scope>
    <source>
        <strain evidence="14">C4</strain>
    </source>
</reference>
<dbReference type="GO" id="GO:0006553">
    <property type="term" value="P:lysine metabolic process"/>
    <property type="evidence" value="ECO:0007669"/>
    <property type="project" value="InterPro"/>
</dbReference>
<dbReference type="InterPro" id="IPR002504">
    <property type="entry name" value="NADK"/>
</dbReference>
<evidence type="ECO:0000256" key="8">
    <source>
        <dbReference type="ARBA" id="ARBA00022840"/>
    </source>
</evidence>
<dbReference type="RefSeq" id="WP_209591190.1">
    <property type="nucleotide sequence ID" value="NZ_JAGGMV010000003.1"/>
</dbReference>
<dbReference type="Proteomes" id="UP000740329">
    <property type="component" value="Unassembled WGS sequence"/>
</dbReference>
<dbReference type="PANTHER" id="PTHR20275">
    <property type="entry name" value="NAD KINASE"/>
    <property type="match status" value="1"/>
</dbReference>
<feature type="binding site" evidence="13">
    <location>
        <position position="87"/>
    </location>
    <ligand>
        <name>Mg(2+)</name>
        <dbReference type="ChEBI" id="CHEBI:18420"/>
        <label>1</label>
        <note>catalytic</note>
    </ligand>
</feature>
<feature type="binding site" evidence="12">
    <location>
        <position position="482"/>
    </location>
    <ligand>
        <name>NAD(+)</name>
        <dbReference type="ChEBI" id="CHEBI:57540"/>
    </ligand>
</feature>
<keyword evidence="5 12" id="KW-0547">Nucleotide-binding</keyword>
<gene>
    <name evidence="12" type="primary">nadK</name>
    <name evidence="14" type="ORF">J3E07_001134</name>
</gene>
<keyword evidence="10 12" id="KW-0521">NADP</keyword>
<protein>
    <recommendedName>
        <fullName evidence="12">NAD kinase</fullName>
        <ecNumber evidence="12">2.7.1.23</ecNumber>
    </recommendedName>
    <alternativeName>
        <fullName evidence="12">ATP-dependent NAD kinase</fullName>
    </alternativeName>
</protein>
<evidence type="ECO:0000256" key="12">
    <source>
        <dbReference type="HAMAP-Rule" id="MF_00361"/>
    </source>
</evidence>
<dbReference type="InterPro" id="IPR000760">
    <property type="entry name" value="Inositol_monophosphatase-like"/>
</dbReference>
<dbReference type="Gene3D" id="3.30.540.10">
    <property type="entry name" value="Fructose-1,6-Bisphosphatase, subunit A, domain 1"/>
    <property type="match status" value="1"/>
</dbReference>
<dbReference type="SUPFAM" id="SSF111331">
    <property type="entry name" value="NAD kinase/diacylglycerol kinase-like"/>
    <property type="match status" value="1"/>
</dbReference>
<dbReference type="NCBIfam" id="NF010678">
    <property type="entry name" value="PRK14076.1"/>
    <property type="match status" value="1"/>
</dbReference>
<evidence type="ECO:0000256" key="9">
    <source>
        <dbReference type="ARBA" id="ARBA00022842"/>
    </source>
</evidence>
<feature type="binding site" evidence="13">
    <location>
        <position position="68"/>
    </location>
    <ligand>
        <name>Mg(2+)</name>
        <dbReference type="ChEBI" id="CHEBI:18420"/>
        <label>1</label>
        <note>catalytic</note>
    </ligand>
</feature>
<organism evidence="14 15">
    <name type="scientific">Methanococcus voltae</name>
    <dbReference type="NCBI Taxonomy" id="2188"/>
    <lineage>
        <taxon>Archaea</taxon>
        <taxon>Methanobacteriati</taxon>
        <taxon>Methanobacteriota</taxon>
        <taxon>Methanomada group</taxon>
        <taxon>Methanococci</taxon>
        <taxon>Methanococcales</taxon>
        <taxon>Methanococcaceae</taxon>
        <taxon>Methanococcus</taxon>
    </lineage>
</organism>
<keyword evidence="4 13" id="KW-0479">Metal-binding</keyword>
<feature type="binding site" evidence="12">
    <location>
        <position position="501"/>
    </location>
    <ligand>
        <name>NAD(+)</name>
        <dbReference type="ChEBI" id="CHEBI:57540"/>
    </ligand>
</feature>
<dbReference type="GO" id="GO:0016787">
    <property type="term" value="F:hydrolase activity"/>
    <property type="evidence" value="ECO:0007669"/>
    <property type="project" value="UniProtKB-KW"/>
</dbReference>
<feature type="binding site" evidence="12">
    <location>
        <position position="389"/>
    </location>
    <ligand>
        <name>NAD(+)</name>
        <dbReference type="ChEBI" id="CHEBI:57540"/>
    </ligand>
</feature>
<dbReference type="InterPro" id="IPR017437">
    <property type="entry name" value="ATP-NAD_kinase_PpnK-typ_C"/>
</dbReference>
<keyword evidence="6 12" id="KW-0418">Kinase</keyword>
<feature type="binding site" evidence="12">
    <location>
        <begin position="471"/>
        <end position="472"/>
    </location>
    <ligand>
        <name>NAD(+)</name>
        <dbReference type="ChEBI" id="CHEBI:57540"/>
    </ligand>
</feature>
<dbReference type="InterPro" id="IPR021175">
    <property type="entry name" value="Bifunctional_PpnK_predicted"/>
</dbReference>
<comment type="subcellular location">
    <subcellularLocation>
        <location evidence="12">Cytoplasm</location>
    </subcellularLocation>
</comment>
<keyword evidence="2 12" id="KW-0963">Cytoplasm</keyword>
<comment type="similarity">
    <text evidence="12">Belongs to the NAD kinase family.</text>
</comment>
<dbReference type="GO" id="GO:0005737">
    <property type="term" value="C:cytoplasm"/>
    <property type="evidence" value="ECO:0007669"/>
    <property type="project" value="UniProtKB-SubCell"/>
</dbReference>
<accession>A0A8J7RP54</accession>
<comment type="cofactor">
    <cofactor evidence="12">
        <name>a divalent metal cation</name>
        <dbReference type="ChEBI" id="CHEBI:60240"/>
    </cofactor>
</comment>
<evidence type="ECO:0000256" key="6">
    <source>
        <dbReference type="ARBA" id="ARBA00022777"/>
    </source>
</evidence>
<dbReference type="GO" id="GO:0005524">
    <property type="term" value="F:ATP binding"/>
    <property type="evidence" value="ECO:0007669"/>
    <property type="project" value="UniProtKB-KW"/>
</dbReference>
<evidence type="ECO:0000256" key="3">
    <source>
        <dbReference type="ARBA" id="ARBA00022679"/>
    </source>
</evidence>
<dbReference type="PRINTS" id="PR00377">
    <property type="entry name" value="IMPHPHTASES"/>
</dbReference>
<dbReference type="GO" id="GO:0046872">
    <property type="term" value="F:metal ion binding"/>
    <property type="evidence" value="ECO:0007669"/>
    <property type="project" value="UniProtKB-UniRule"/>
</dbReference>
<dbReference type="AlphaFoldDB" id="A0A8J7RP54"/>
<comment type="cofactor">
    <cofactor evidence="1 13">
        <name>Mg(2+)</name>
        <dbReference type="ChEBI" id="CHEBI:18420"/>
    </cofactor>
</comment>
<feature type="binding site" evidence="13">
    <location>
        <position position="260"/>
    </location>
    <ligand>
        <name>Mg(2+)</name>
        <dbReference type="ChEBI" id="CHEBI:18420"/>
        <label>1</label>
        <note>catalytic</note>
    </ligand>
</feature>
<feature type="binding site" evidence="12">
    <location>
        <position position="499"/>
    </location>
    <ligand>
        <name>NAD(+)</name>
        <dbReference type="ChEBI" id="CHEBI:57540"/>
    </ligand>
</feature>
<dbReference type="Gene3D" id="2.60.200.30">
    <property type="entry name" value="Probable inorganic polyphosphate/atp-NAD kinase, domain 2"/>
    <property type="match status" value="1"/>
</dbReference>
<proteinExistence type="inferred from homology"/>
<dbReference type="Pfam" id="PF20143">
    <property type="entry name" value="NAD_kinase_C"/>
    <property type="match status" value="1"/>
</dbReference>
<feature type="binding site" evidence="12">
    <location>
        <begin position="384"/>
        <end position="385"/>
    </location>
    <ligand>
        <name>NAD(+)</name>
        <dbReference type="ChEBI" id="CHEBI:57540"/>
    </ligand>
</feature>
<comment type="caution">
    <text evidence="14">The sequence shown here is derived from an EMBL/GenBank/DDBJ whole genome shotgun (WGS) entry which is preliminary data.</text>
</comment>
<comment type="caution">
    <text evidence="12">Lacks conserved residue(s) required for the propagation of feature annotation.</text>
</comment>
<dbReference type="Gene3D" id="3.40.50.10330">
    <property type="entry name" value="Probable inorganic polyphosphate/atp-NAD kinase, domain 1"/>
    <property type="match status" value="1"/>
</dbReference>
<feature type="active site" description="Proton acceptor" evidence="12">
    <location>
        <position position="384"/>
    </location>
</feature>
<evidence type="ECO:0000256" key="7">
    <source>
        <dbReference type="ARBA" id="ARBA00022801"/>
    </source>
</evidence>
<evidence type="ECO:0000313" key="14">
    <source>
        <dbReference type="EMBL" id="MBP2201709.1"/>
    </source>
</evidence>
<evidence type="ECO:0000256" key="1">
    <source>
        <dbReference type="ARBA" id="ARBA00001946"/>
    </source>
</evidence>